<name>A0A2T9Y4J4_9FUNG</name>
<gene>
    <name evidence="2" type="ORF">BB559_006132</name>
</gene>
<accession>A0A2T9Y4J4</accession>
<organism evidence="2 3">
    <name type="scientific">Furculomyces boomerangus</name>
    <dbReference type="NCBI Taxonomy" id="61424"/>
    <lineage>
        <taxon>Eukaryota</taxon>
        <taxon>Fungi</taxon>
        <taxon>Fungi incertae sedis</taxon>
        <taxon>Zoopagomycota</taxon>
        <taxon>Kickxellomycotina</taxon>
        <taxon>Harpellomycetes</taxon>
        <taxon>Harpellales</taxon>
        <taxon>Harpellaceae</taxon>
        <taxon>Furculomyces</taxon>
    </lineage>
</organism>
<sequence length="347" mass="37052">MMKNISKPLFVGIIVAILGVNAGHADFKESLGNGVNQKRMDQYGSKNSDKYMGNAYGENNKYGSNNGNEYGNHVGPVNRPGPMYGPAYVPNPRQELSYNIVPGSQTITETQTQVGMATNTVNLKIRQEPINPISSASIAPTPIEPIFTIVATPTSLLPGFTVTSIPTFISVGISPVKTVSGSVTRSTSTMFLTRTSIVRLPTFIPITTVKTATVTKTSIFPSTSTVLMIRTVTIRPPTFTVTRMSTIFFPSISTVFFPSPSTIFFPSPSTDISPLVSTTFSNTISSVKPPIITDTEIVTDIATEVSSSPAPSDSTTSLTTTTRPPAVVVFPGFTFPVTRMTSSASQV</sequence>
<feature type="signal peptide" evidence="1">
    <location>
        <begin position="1"/>
        <end position="25"/>
    </location>
</feature>
<dbReference type="EMBL" id="MBFT01000773">
    <property type="protein sequence ID" value="PVU87265.1"/>
    <property type="molecule type" value="Genomic_DNA"/>
</dbReference>
<dbReference type="Proteomes" id="UP000245699">
    <property type="component" value="Unassembled WGS sequence"/>
</dbReference>
<dbReference type="AlphaFoldDB" id="A0A2T9Y4J4"/>
<evidence type="ECO:0000256" key="1">
    <source>
        <dbReference type="SAM" id="SignalP"/>
    </source>
</evidence>
<evidence type="ECO:0000313" key="2">
    <source>
        <dbReference type="EMBL" id="PVU87265.1"/>
    </source>
</evidence>
<protein>
    <submittedName>
        <fullName evidence="2">Uncharacterized protein</fullName>
    </submittedName>
</protein>
<keyword evidence="1" id="KW-0732">Signal</keyword>
<evidence type="ECO:0000313" key="3">
    <source>
        <dbReference type="Proteomes" id="UP000245699"/>
    </source>
</evidence>
<proteinExistence type="predicted"/>
<dbReference type="STRING" id="61424.A0A2T9Y4J4"/>
<comment type="caution">
    <text evidence="2">The sequence shown here is derived from an EMBL/GenBank/DDBJ whole genome shotgun (WGS) entry which is preliminary data.</text>
</comment>
<feature type="chain" id="PRO_5015582257" evidence="1">
    <location>
        <begin position="26"/>
        <end position="347"/>
    </location>
</feature>
<keyword evidence="3" id="KW-1185">Reference proteome</keyword>
<reference evidence="2 3" key="1">
    <citation type="journal article" date="2018" name="MBio">
        <title>Comparative Genomics Reveals the Core Gene Toolbox for the Fungus-Insect Symbiosis.</title>
        <authorList>
            <person name="Wang Y."/>
            <person name="Stata M."/>
            <person name="Wang W."/>
            <person name="Stajich J.E."/>
            <person name="White M.M."/>
            <person name="Moncalvo J.M."/>
        </authorList>
    </citation>
    <scope>NUCLEOTIDE SEQUENCE [LARGE SCALE GENOMIC DNA]</scope>
    <source>
        <strain evidence="2 3">AUS-77-4</strain>
    </source>
</reference>